<keyword evidence="3" id="KW-1185">Reference proteome</keyword>
<name>A0ABT0JZU6_9ACTN</name>
<evidence type="ECO:0000313" key="2">
    <source>
        <dbReference type="EMBL" id="MCK9877055.1"/>
    </source>
</evidence>
<dbReference type="RefSeq" id="WP_248825350.1">
    <property type="nucleotide sequence ID" value="NZ_JALKFT010000014.1"/>
</dbReference>
<accession>A0ABT0JZU6</accession>
<reference evidence="2 3" key="1">
    <citation type="submission" date="2022-04" db="EMBL/GenBank/DDBJ databases">
        <title>Genome diversity in the genus Frankia.</title>
        <authorList>
            <person name="Carlos-Shanley C."/>
            <person name="Hahn D."/>
        </authorList>
    </citation>
    <scope>NUCLEOTIDE SEQUENCE [LARGE SCALE GENOMIC DNA]</scope>
    <source>
        <strain evidence="2 3">Ag45/Mut15</strain>
    </source>
</reference>
<protein>
    <submittedName>
        <fullName evidence="2">Uncharacterized protein</fullName>
    </submittedName>
</protein>
<organism evidence="2 3">
    <name type="scientific">Frankia umida</name>
    <dbReference type="NCBI Taxonomy" id="573489"/>
    <lineage>
        <taxon>Bacteria</taxon>
        <taxon>Bacillati</taxon>
        <taxon>Actinomycetota</taxon>
        <taxon>Actinomycetes</taxon>
        <taxon>Frankiales</taxon>
        <taxon>Frankiaceae</taxon>
        <taxon>Frankia</taxon>
    </lineage>
</organism>
<dbReference type="EMBL" id="JALKFT010000014">
    <property type="protein sequence ID" value="MCK9877055.1"/>
    <property type="molecule type" value="Genomic_DNA"/>
</dbReference>
<gene>
    <name evidence="2" type="ORF">MXD59_14950</name>
</gene>
<comment type="caution">
    <text evidence="2">The sequence shown here is derived from an EMBL/GenBank/DDBJ whole genome shotgun (WGS) entry which is preliminary data.</text>
</comment>
<proteinExistence type="predicted"/>
<evidence type="ECO:0000313" key="3">
    <source>
        <dbReference type="Proteomes" id="UP001201873"/>
    </source>
</evidence>
<evidence type="ECO:0000256" key="1">
    <source>
        <dbReference type="SAM" id="MobiDB-lite"/>
    </source>
</evidence>
<feature type="region of interest" description="Disordered" evidence="1">
    <location>
        <begin position="36"/>
        <end position="65"/>
    </location>
</feature>
<dbReference type="Proteomes" id="UP001201873">
    <property type="component" value="Unassembled WGS sequence"/>
</dbReference>
<sequence length="177" mass="18866">MVEIAVDQRVGDQLAECDQRVGQPVVDGAVEFRDDCGVEGSAGPRQRSVQHSRDRPAEGDLVARPGSGRIASQWMCRGLNNITREPLLGVEAEGENACHGGLFVGVHDPGPTKKFAVLVEAAKPEGVALTDGIQVRVDNFVVQVVKSGVIYRRTIEEGRLPSRRLDLNVGGVSASGT</sequence>